<accession>A0A1Y5Q103</accession>
<dbReference type="RefSeq" id="WP_295321551.1">
    <property type="nucleotide sequence ID" value="NZ_LT598653.1"/>
</dbReference>
<evidence type="ECO:0000313" key="1">
    <source>
        <dbReference type="EMBL" id="SBV34576.1"/>
    </source>
</evidence>
<evidence type="ECO:0008006" key="2">
    <source>
        <dbReference type="Google" id="ProtNLM"/>
    </source>
</evidence>
<proteinExistence type="predicted"/>
<reference evidence="1" key="1">
    <citation type="submission" date="2016-03" db="EMBL/GenBank/DDBJ databases">
        <authorList>
            <person name="Ploux O."/>
        </authorList>
    </citation>
    <scope>NUCLEOTIDE SEQUENCE</scope>
    <source>
        <strain evidence="1">UC10</strain>
    </source>
</reference>
<protein>
    <recommendedName>
        <fullName evidence="2">LysR family transcriptional regulator</fullName>
    </recommendedName>
</protein>
<dbReference type="KEGG" id="sphu:SPPYR_3461"/>
<sequence length="145" mass="15457">MKPVAPTAPLLADSCLAFQPVPQQRRRADGWTPEIQANFIRALAAMGSVGKAARAVGMGRASAYRLRERPEAASFAAAWDRAITMGRTHQFSIAMDRALNGVTIVRVLKGGAVDVSSGPDMAVVHAALRDEAVPPHLLKATKETE</sequence>
<gene>
    <name evidence="1" type="ORF">SPPYR_3461</name>
</gene>
<name>A0A1Y5Q103_9SPHN</name>
<organism evidence="1">
    <name type="scientific">uncultured Sphingopyxis sp</name>
    <dbReference type="NCBI Taxonomy" id="310581"/>
    <lineage>
        <taxon>Bacteria</taxon>
        <taxon>Pseudomonadati</taxon>
        <taxon>Pseudomonadota</taxon>
        <taxon>Alphaproteobacteria</taxon>
        <taxon>Sphingomonadales</taxon>
        <taxon>Sphingomonadaceae</taxon>
        <taxon>Sphingopyxis</taxon>
        <taxon>environmental samples</taxon>
    </lineage>
</organism>
<dbReference type="AlphaFoldDB" id="A0A1Y5Q103"/>
<dbReference type="EMBL" id="LT598653">
    <property type="protein sequence ID" value="SBV34576.1"/>
    <property type="molecule type" value="Genomic_DNA"/>
</dbReference>